<evidence type="ECO:0000313" key="2">
    <source>
        <dbReference type="EMBL" id="JAS66601.1"/>
    </source>
</evidence>
<reference evidence="2" key="1">
    <citation type="submission" date="2015-11" db="EMBL/GenBank/DDBJ databases">
        <title>De novo transcriptome assembly of four potential Pierce s Disease insect vectors from Arizona vineyards.</title>
        <authorList>
            <person name="Tassone E.E."/>
        </authorList>
    </citation>
    <scope>NUCLEOTIDE SEQUENCE</scope>
</reference>
<feature type="region of interest" description="Disordered" evidence="1">
    <location>
        <begin position="1"/>
        <end position="102"/>
    </location>
</feature>
<gene>
    <name evidence="2" type="ORF">g.48093</name>
</gene>
<name>A0A1B6GVX6_9HEMI</name>
<feature type="compositionally biased region" description="Polar residues" evidence="1">
    <location>
        <begin position="93"/>
        <end position="102"/>
    </location>
</feature>
<dbReference type="EMBL" id="GECZ01003168">
    <property type="protein sequence ID" value="JAS66601.1"/>
    <property type="molecule type" value="Transcribed_RNA"/>
</dbReference>
<organism evidence="2">
    <name type="scientific">Cuerna arida</name>
    <dbReference type="NCBI Taxonomy" id="1464854"/>
    <lineage>
        <taxon>Eukaryota</taxon>
        <taxon>Metazoa</taxon>
        <taxon>Ecdysozoa</taxon>
        <taxon>Arthropoda</taxon>
        <taxon>Hexapoda</taxon>
        <taxon>Insecta</taxon>
        <taxon>Pterygota</taxon>
        <taxon>Neoptera</taxon>
        <taxon>Paraneoptera</taxon>
        <taxon>Hemiptera</taxon>
        <taxon>Auchenorrhyncha</taxon>
        <taxon>Membracoidea</taxon>
        <taxon>Cicadellidae</taxon>
        <taxon>Cicadellinae</taxon>
        <taxon>Proconiini</taxon>
        <taxon>Cuerna</taxon>
    </lineage>
</organism>
<accession>A0A1B6GVX6</accession>
<protein>
    <submittedName>
        <fullName evidence="2">Uncharacterized protein</fullName>
    </submittedName>
</protein>
<feature type="compositionally biased region" description="Basic and acidic residues" evidence="1">
    <location>
        <begin position="13"/>
        <end position="22"/>
    </location>
</feature>
<sequence length="102" mass="11114">STPAKDAAVQPLHNHDDIRQCDQHNNVNLNSFPANEVSSSARRKQSFPTRTPATLHDYGNPLVWTQTENTGEVKNINANNSGSNGSGKRDEMSCSNCGTQMT</sequence>
<proteinExistence type="predicted"/>
<feature type="non-terminal residue" evidence="2">
    <location>
        <position position="102"/>
    </location>
</feature>
<dbReference type="AlphaFoldDB" id="A0A1B6GVX6"/>
<evidence type="ECO:0000256" key="1">
    <source>
        <dbReference type="SAM" id="MobiDB-lite"/>
    </source>
</evidence>
<feature type="compositionally biased region" description="Polar residues" evidence="1">
    <location>
        <begin position="63"/>
        <end position="78"/>
    </location>
</feature>
<feature type="compositionally biased region" description="Polar residues" evidence="1">
    <location>
        <begin position="23"/>
        <end position="52"/>
    </location>
</feature>
<feature type="non-terminal residue" evidence="2">
    <location>
        <position position="1"/>
    </location>
</feature>